<accession>A0A3S2TY88</accession>
<dbReference type="SUPFAM" id="SSF54001">
    <property type="entry name" value="Cysteine proteinases"/>
    <property type="match status" value="1"/>
</dbReference>
<evidence type="ECO:0000256" key="1">
    <source>
        <dbReference type="SAM" id="SignalP"/>
    </source>
</evidence>
<evidence type="ECO:0000313" key="5">
    <source>
        <dbReference type="Proteomes" id="UP000285211"/>
    </source>
</evidence>
<dbReference type="AlphaFoldDB" id="A0A3S2TY88"/>
<dbReference type="Gene3D" id="2.60.40.3140">
    <property type="match status" value="1"/>
</dbReference>
<feature type="chain" id="PRO_5018770541" evidence="1">
    <location>
        <begin position="30"/>
        <end position="648"/>
    </location>
</feature>
<gene>
    <name evidence="4" type="ORF">EOD40_17075</name>
</gene>
<dbReference type="InterPro" id="IPR002931">
    <property type="entry name" value="Transglutaminase-like"/>
</dbReference>
<evidence type="ECO:0000259" key="3">
    <source>
        <dbReference type="Pfam" id="PF12969"/>
    </source>
</evidence>
<dbReference type="Gene3D" id="2.60.120.1130">
    <property type="match status" value="1"/>
</dbReference>
<dbReference type="Gene3D" id="3.10.620.30">
    <property type="match status" value="1"/>
</dbReference>
<organism evidence="4 5">
    <name type="scientific">Flavobacterium sufflavum</name>
    <dbReference type="NCBI Taxonomy" id="1921138"/>
    <lineage>
        <taxon>Bacteria</taxon>
        <taxon>Pseudomonadati</taxon>
        <taxon>Bacteroidota</taxon>
        <taxon>Flavobacteriia</taxon>
        <taxon>Flavobacteriales</taxon>
        <taxon>Flavobacteriaceae</taxon>
        <taxon>Flavobacterium</taxon>
    </lineage>
</organism>
<dbReference type="EMBL" id="SACJ01000016">
    <property type="protein sequence ID" value="RVT71353.1"/>
    <property type="molecule type" value="Genomic_DNA"/>
</dbReference>
<reference evidence="4 5" key="1">
    <citation type="submission" date="2019-01" db="EMBL/GenBank/DDBJ databases">
        <authorList>
            <person name="Chen W.-M."/>
        </authorList>
    </citation>
    <scope>NUCLEOTIDE SEQUENCE [LARGE SCALE GENOMIC DNA]</scope>
    <source>
        <strain evidence="4 5">BBQ-12</strain>
    </source>
</reference>
<sequence>MILMNYSKFQYKLFNYLFLSCFFSLSTLAQNTLTEYKKTYPDYNELIINNQQSYNISIENKKLKIIQDNHFESMILSENGIQNNRESFSYSNLVKLNSYDAYALFNDNGKEKKIKVSQSNEKSSKNGNVFFDDVMVRELTFNNLETGSKKVYNYQTEFIDPYLLHKFIFGDDLPIQNSTLEITTEKNIEIGYKIFNDPNNSIAFTKTEKKGKWIYKWTLTDIKPLKYENNAPGYLYLVPHINFYIKKYVVDNQTNNILGNIDNLYTYYKSFIKDLNKDEDTLLKNLTLEIIKDKKTDEEKIKTIFYWVKDNIKYIAFENGYEGFIPREASLVFKRKFGDCKDMGSIISCMAKYANIKNVTMAWIGTRSIPYSYNDLATPAVDNHMIAVFKKDNDYIFLDATDNETNYGIPTAFIQGKEALLYENEKYQIIKVPVVPAEKNKITDIVKLTLNDSKLIGSGKIELQGYNRSHTLMKIGDTYNKTRFESIKKMILKGNNKFNLIEYSEENRDDKDKPYIINYTFDLDNYIIKLDSDIYINLFLDKLFENLMIEKDRVSKFDFEYLTQYNNKYILDIPKNFSIKQIPKNFSLDNDYIKADFIYELKNDVLSLNINLTQKKLTLENADFEIWNESIKKLKTNYNQVLIISKKI</sequence>
<dbReference type="OrthoDB" id="8595007at2"/>
<protein>
    <submittedName>
        <fullName evidence="4">DUF3857 domain-containing protein</fullName>
    </submittedName>
</protein>
<dbReference type="Pfam" id="PF12969">
    <property type="entry name" value="DUF3857"/>
    <property type="match status" value="1"/>
</dbReference>
<keyword evidence="1" id="KW-0732">Signal</keyword>
<comment type="caution">
    <text evidence="4">The sequence shown here is derived from an EMBL/GenBank/DDBJ whole genome shotgun (WGS) entry which is preliminary data.</text>
</comment>
<keyword evidence="5" id="KW-1185">Reference proteome</keyword>
<feature type="domain" description="DUF3857" evidence="3">
    <location>
        <begin position="69"/>
        <end position="225"/>
    </location>
</feature>
<feature type="domain" description="Transglutaminase-like" evidence="2">
    <location>
        <begin position="285"/>
        <end position="357"/>
    </location>
</feature>
<name>A0A3S2TY88_9FLAO</name>
<evidence type="ECO:0000313" key="4">
    <source>
        <dbReference type="EMBL" id="RVT71353.1"/>
    </source>
</evidence>
<evidence type="ECO:0000259" key="2">
    <source>
        <dbReference type="Pfam" id="PF01841"/>
    </source>
</evidence>
<dbReference type="InterPro" id="IPR024618">
    <property type="entry name" value="DUF3857"/>
</dbReference>
<feature type="signal peptide" evidence="1">
    <location>
        <begin position="1"/>
        <end position="29"/>
    </location>
</feature>
<proteinExistence type="predicted"/>
<dbReference type="Proteomes" id="UP000285211">
    <property type="component" value="Unassembled WGS sequence"/>
</dbReference>
<dbReference type="Pfam" id="PF01841">
    <property type="entry name" value="Transglut_core"/>
    <property type="match status" value="1"/>
</dbReference>
<dbReference type="InterPro" id="IPR038765">
    <property type="entry name" value="Papain-like_cys_pep_sf"/>
</dbReference>